<protein>
    <submittedName>
        <fullName evidence="1">Uncharacterized protein</fullName>
    </submittedName>
</protein>
<proteinExistence type="predicted"/>
<gene>
    <name evidence="1" type="ORF">OHAE_2</name>
</gene>
<sequence>MQPGLTKNATVVLESFPAINRGYQQKARALSHYGTARACFSP</sequence>
<accession>A0A2P9HJ64</accession>
<evidence type="ECO:0000313" key="1">
    <source>
        <dbReference type="EMBL" id="SPL64135.1"/>
    </source>
</evidence>
<dbReference type="EMBL" id="OOFM01000005">
    <property type="protein sequence ID" value="SPL64135.1"/>
    <property type="molecule type" value="Genomic_DNA"/>
</dbReference>
<reference evidence="2" key="1">
    <citation type="submission" date="2017-12" db="EMBL/GenBank/DDBJ databases">
        <authorList>
            <person name="Diaz M."/>
        </authorList>
    </citation>
    <scope>NUCLEOTIDE SEQUENCE [LARGE SCALE GENOMIC DNA]</scope>
    <source>
        <strain evidence="2">FI11154</strain>
    </source>
</reference>
<name>A0A2P9HJ64_9HYPH</name>
<organism evidence="1 2">
    <name type="scientific">Ochrobactrum soli</name>
    <dbReference type="NCBI Taxonomy" id="2448455"/>
    <lineage>
        <taxon>Bacteria</taxon>
        <taxon>Pseudomonadati</taxon>
        <taxon>Pseudomonadota</taxon>
        <taxon>Alphaproteobacteria</taxon>
        <taxon>Hyphomicrobiales</taxon>
        <taxon>Brucellaceae</taxon>
        <taxon>Brucella/Ochrobactrum group</taxon>
        <taxon>Ochrobactrum</taxon>
    </lineage>
</organism>
<dbReference type="Proteomes" id="UP000246073">
    <property type="component" value="Unassembled WGS sequence"/>
</dbReference>
<evidence type="ECO:0000313" key="2">
    <source>
        <dbReference type="Proteomes" id="UP000246073"/>
    </source>
</evidence>
<dbReference type="AlphaFoldDB" id="A0A2P9HJ64"/>